<dbReference type="PANTHER" id="PTHR10963:SF22">
    <property type="entry name" value="GLYCOSIDASE CRH2-RELATED"/>
    <property type="match status" value="1"/>
</dbReference>
<dbReference type="PROSITE" id="PS51762">
    <property type="entry name" value="GH16_2"/>
    <property type="match status" value="1"/>
</dbReference>
<feature type="signal peptide" evidence="5">
    <location>
        <begin position="1"/>
        <end position="15"/>
    </location>
</feature>
<dbReference type="GO" id="GO:0030246">
    <property type="term" value="F:carbohydrate binding"/>
    <property type="evidence" value="ECO:0007669"/>
    <property type="project" value="UniProtKB-KW"/>
</dbReference>
<evidence type="ECO:0000256" key="5">
    <source>
        <dbReference type="SAM" id="SignalP"/>
    </source>
</evidence>
<gene>
    <name evidence="7" type="ORF">K493DRAFT_237226</name>
</gene>
<accession>A0A1Y1XQ13</accession>
<feature type="region of interest" description="Disordered" evidence="4">
    <location>
        <begin position="304"/>
        <end position="338"/>
    </location>
</feature>
<evidence type="ECO:0000313" key="7">
    <source>
        <dbReference type="EMBL" id="ORX87837.1"/>
    </source>
</evidence>
<evidence type="ECO:0000256" key="3">
    <source>
        <dbReference type="ARBA" id="ARBA00023295"/>
    </source>
</evidence>
<evidence type="ECO:0000256" key="4">
    <source>
        <dbReference type="SAM" id="MobiDB-lite"/>
    </source>
</evidence>
<feature type="compositionally biased region" description="Polar residues" evidence="4">
    <location>
        <begin position="313"/>
        <end position="325"/>
    </location>
</feature>
<dbReference type="STRING" id="1314790.A0A1Y1XQ13"/>
<protein>
    <submittedName>
        <fullName evidence="7">Concanavalin A-like lectin/glucanase</fullName>
    </submittedName>
</protein>
<evidence type="ECO:0000259" key="6">
    <source>
        <dbReference type="PROSITE" id="PS51762"/>
    </source>
</evidence>
<dbReference type="PANTHER" id="PTHR10963">
    <property type="entry name" value="GLYCOSYL HYDROLASE-RELATED"/>
    <property type="match status" value="1"/>
</dbReference>
<comment type="caution">
    <text evidence="7">The sequence shown here is derived from an EMBL/GenBank/DDBJ whole genome shotgun (WGS) entry which is preliminary data.</text>
</comment>
<dbReference type="GO" id="GO:0004553">
    <property type="term" value="F:hydrolase activity, hydrolyzing O-glycosyl compounds"/>
    <property type="evidence" value="ECO:0007669"/>
    <property type="project" value="InterPro"/>
</dbReference>
<feature type="non-terminal residue" evidence="7">
    <location>
        <position position="1"/>
    </location>
</feature>
<keyword evidence="8" id="KW-1185">Reference proteome</keyword>
<keyword evidence="1 5" id="KW-0732">Signal</keyword>
<dbReference type="GO" id="GO:0005975">
    <property type="term" value="P:carbohydrate metabolic process"/>
    <property type="evidence" value="ECO:0007669"/>
    <property type="project" value="InterPro"/>
</dbReference>
<dbReference type="OrthoDB" id="4781at2759"/>
<evidence type="ECO:0000256" key="2">
    <source>
        <dbReference type="ARBA" id="ARBA00022801"/>
    </source>
</evidence>
<keyword evidence="2" id="KW-0378">Hydrolase</keyword>
<sequence length="358" mass="40090">LALVSLLCLFTGTSAICTNFGANCLESAPCCLQGWCSNDSRYCAVGCEPENSFKPSSCYPQPKCVSFREEFSHPKIAEVANFTGDPSVADWTSDFLPDHASSKDSVLLFLPLGKALRTHLCNGWLMLLIRWLDYGVVTARIKTASTSPGVVSSFITRNLFGDEIDFEWVGKNPREVQQNFYYNNVLNYSNVRSSVIEADTSVDYHVYTIDWQPDYIKWSVDGRVLRTVNRQDTWDPDLNEFKFPYRPQRIQLSIWDAGQASDGTSQWAGGRTDWSESSRVYKMYVDWVDIQCKYDGNETAPWPGPGYDAPSIDPNTTVPNVPGSNRHSDGTPAASSTTRPVNPCGTIYLLLIMLFLLN</sequence>
<dbReference type="Pfam" id="PF00722">
    <property type="entry name" value="Glyco_hydro_16"/>
    <property type="match status" value="1"/>
</dbReference>
<dbReference type="InParanoid" id="A0A1Y1XQ13"/>
<feature type="domain" description="GH16" evidence="6">
    <location>
        <begin position="52"/>
        <end position="296"/>
    </location>
</feature>
<dbReference type="AlphaFoldDB" id="A0A1Y1XQ13"/>
<keyword evidence="3" id="KW-0326">Glycosidase</keyword>
<evidence type="ECO:0000256" key="1">
    <source>
        <dbReference type="ARBA" id="ARBA00022729"/>
    </source>
</evidence>
<name>A0A1Y1XQ13_9FUNG</name>
<keyword evidence="7" id="KW-0430">Lectin</keyword>
<dbReference type="InterPro" id="IPR050546">
    <property type="entry name" value="Glycosyl_Hydrlase_16"/>
</dbReference>
<dbReference type="Gene3D" id="2.60.120.200">
    <property type="match status" value="1"/>
</dbReference>
<dbReference type="EMBL" id="MCFE01000545">
    <property type="protein sequence ID" value="ORX87837.1"/>
    <property type="molecule type" value="Genomic_DNA"/>
</dbReference>
<dbReference type="SUPFAM" id="SSF49899">
    <property type="entry name" value="Concanavalin A-like lectins/glucanases"/>
    <property type="match status" value="1"/>
</dbReference>
<reference evidence="7 8" key="1">
    <citation type="submission" date="2016-07" db="EMBL/GenBank/DDBJ databases">
        <title>Pervasive Adenine N6-methylation of Active Genes in Fungi.</title>
        <authorList>
            <consortium name="DOE Joint Genome Institute"/>
            <person name="Mondo S.J."/>
            <person name="Dannebaum R.O."/>
            <person name="Kuo R.C."/>
            <person name="Labutti K."/>
            <person name="Haridas S."/>
            <person name="Kuo A."/>
            <person name="Salamov A."/>
            <person name="Ahrendt S.R."/>
            <person name="Lipzen A."/>
            <person name="Sullivan W."/>
            <person name="Andreopoulos W.B."/>
            <person name="Clum A."/>
            <person name="Lindquist E."/>
            <person name="Daum C."/>
            <person name="Ramamoorthy G.K."/>
            <person name="Gryganskyi A."/>
            <person name="Culley D."/>
            <person name="Magnuson J.K."/>
            <person name="James T.Y."/>
            <person name="O'Malley M.A."/>
            <person name="Stajich J.E."/>
            <person name="Spatafora J.W."/>
            <person name="Visel A."/>
            <person name="Grigoriev I.V."/>
        </authorList>
    </citation>
    <scope>NUCLEOTIDE SEQUENCE [LARGE SCALE GENOMIC DNA]</scope>
    <source>
        <strain evidence="7 8">CBS 931.73</strain>
    </source>
</reference>
<dbReference type="Proteomes" id="UP000193498">
    <property type="component" value="Unassembled WGS sequence"/>
</dbReference>
<proteinExistence type="predicted"/>
<dbReference type="InterPro" id="IPR013320">
    <property type="entry name" value="ConA-like_dom_sf"/>
</dbReference>
<dbReference type="InterPro" id="IPR000757">
    <property type="entry name" value="Beta-glucanase-like"/>
</dbReference>
<feature type="chain" id="PRO_5013141469" evidence="5">
    <location>
        <begin position="16"/>
        <end position="358"/>
    </location>
</feature>
<evidence type="ECO:0000313" key="8">
    <source>
        <dbReference type="Proteomes" id="UP000193498"/>
    </source>
</evidence>
<organism evidence="7 8">
    <name type="scientific">Basidiobolus meristosporus CBS 931.73</name>
    <dbReference type="NCBI Taxonomy" id="1314790"/>
    <lineage>
        <taxon>Eukaryota</taxon>
        <taxon>Fungi</taxon>
        <taxon>Fungi incertae sedis</taxon>
        <taxon>Zoopagomycota</taxon>
        <taxon>Entomophthoromycotina</taxon>
        <taxon>Basidiobolomycetes</taxon>
        <taxon>Basidiobolales</taxon>
        <taxon>Basidiobolaceae</taxon>
        <taxon>Basidiobolus</taxon>
    </lineage>
</organism>